<protein>
    <submittedName>
        <fullName evidence="1">Uncharacterized protein</fullName>
    </submittedName>
</protein>
<keyword evidence="2" id="KW-1185">Reference proteome</keyword>
<evidence type="ECO:0000313" key="1">
    <source>
        <dbReference type="EMBL" id="GAA3947494.1"/>
    </source>
</evidence>
<sequence length="110" mass="12203">MAIIGSYEHHPDLGCEAVVFLDPESESCFQLQRDLPGGPRADEHCVTTGMSAPVYGGVLQWRRVGDDRFEFALNRRATALFADDVLTFEVRPVADQTLDELAAHVDRLLS</sequence>
<comment type="caution">
    <text evidence="1">The sequence shown here is derived from an EMBL/GenBank/DDBJ whole genome shotgun (WGS) entry which is preliminary data.</text>
</comment>
<organism evidence="1 2">
    <name type="scientific">Gordonia caeni</name>
    <dbReference type="NCBI Taxonomy" id="1007097"/>
    <lineage>
        <taxon>Bacteria</taxon>
        <taxon>Bacillati</taxon>
        <taxon>Actinomycetota</taxon>
        <taxon>Actinomycetes</taxon>
        <taxon>Mycobacteriales</taxon>
        <taxon>Gordoniaceae</taxon>
        <taxon>Gordonia</taxon>
    </lineage>
</organism>
<name>A0ABP7NHV1_9ACTN</name>
<dbReference type="EMBL" id="BAAAZW010000001">
    <property type="protein sequence ID" value="GAA3947494.1"/>
    <property type="molecule type" value="Genomic_DNA"/>
</dbReference>
<dbReference type="RefSeq" id="WP_344779387.1">
    <property type="nucleotide sequence ID" value="NZ_BAAAZW010000001.1"/>
</dbReference>
<evidence type="ECO:0000313" key="2">
    <source>
        <dbReference type="Proteomes" id="UP001418444"/>
    </source>
</evidence>
<proteinExistence type="predicted"/>
<accession>A0ABP7NHV1</accession>
<dbReference type="Proteomes" id="UP001418444">
    <property type="component" value="Unassembled WGS sequence"/>
</dbReference>
<gene>
    <name evidence="1" type="ORF">GCM10022231_00460</name>
</gene>
<reference evidence="2" key="1">
    <citation type="journal article" date="2019" name="Int. J. Syst. Evol. Microbiol.">
        <title>The Global Catalogue of Microorganisms (GCM) 10K type strain sequencing project: providing services to taxonomists for standard genome sequencing and annotation.</title>
        <authorList>
            <consortium name="The Broad Institute Genomics Platform"/>
            <consortium name="The Broad Institute Genome Sequencing Center for Infectious Disease"/>
            <person name="Wu L."/>
            <person name="Ma J."/>
        </authorList>
    </citation>
    <scope>NUCLEOTIDE SEQUENCE [LARGE SCALE GENOMIC DNA]</scope>
    <source>
        <strain evidence="2">JCM 16923</strain>
    </source>
</reference>